<dbReference type="InterPro" id="IPR003507">
    <property type="entry name" value="S66_fam"/>
</dbReference>
<gene>
    <name evidence="9" type="ORF">GHT06_004085</name>
</gene>
<evidence type="ECO:0000313" key="10">
    <source>
        <dbReference type="Proteomes" id="UP000820818"/>
    </source>
</evidence>
<name>A0AAD5KU07_9CRUS</name>
<feature type="transmembrane region" description="Helical" evidence="6">
    <location>
        <begin position="7"/>
        <end position="27"/>
    </location>
</feature>
<dbReference type="InterPro" id="IPR027478">
    <property type="entry name" value="LdcA_N"/>
</dbReference>
<dbReference type="Pfam" id="PF02016">
    <property type="entry name" value="Peptidase_S66"/>
    <property type="match status" value="1"/>
</dbReference>
<keyword evidence="3" id="KW-0645">Protease</keyword>
<dbReference type="CDD" id="cd07025">
    <property type="entry name" value="Peptidase_S66"/>
    <property type="match status" value="1"/>
</dbReference>
<dbReference type="Pfam" id="PF17676">
    <property type="entry name" value="Peptidase_S66C"/>
    <property type="match status" value="1"/>
</dbReference>
<comment type="similarity">
    <text evidence="1">Belongs to the peptidase S66 family.</text>
</comment>
<dbReference type="InterPro" id="IPR040449">
    <property type="entry name" value="Peptidase_S66_N"/>
</dbReference>
<sequence length="752" mass="83347">MKGKQIIQIAAVLGALGVGIGAFGAHGLQAILEETGRVQTFETAVKYHFYHALALFLLGILALIKPDWKGSLYILSVTGITWLGAMAPIGGICLILGWARIFWTITQIKPDFQKFLAPYDQIIFSDANLKSPAFGYGWQWDDYYYAYSAERSSLPIYGNLIRVKKMDNKPQVSPALFQKSIQETNQTIKELRRDFHSNNLTYNPATFSGIEKQIPFLTSPQLFVELAASETGKKWIYKSDTLPEVHQVWRGSPLLPLLKESMLESDNFIAEQLLFMISDKLFKEIDTERAIDYILKTYLNDLPDRPKWVDGSGLSRHNLFTPRSMIGLFEKLYQTIPLPELISLLPTGGKTGTLKNSYQAAEPYIYAKTGTLSNHQSLIGLVKTKTGKLYAFAFMNSNYPYSTSVVRKEMEKVMVMVRDGAIPFVSFDTRALNEFTPTLLPKAIKKGDLVGLVSPSAATGDRMQFTFAKEALEALGFRVKLGENLENRYGHLAGTDQERADDLNGMFTDSEVKAVICIRGGSGASRILDMIDYASISLNPKPILGYSDITALHCAIYSKTGMICFHGPNGSGSWNSFNVKQFEQVFFAQTKLTFKNEQTKGDDLVVKTNRIQTLRAGTATGKILGGNLTVLTALSGTEYYPDFQDSILFIEDIGEDPYRIDRMMSTLRLNGTLAKIKGFIFGQCSDCTPGGGYGSLSVDQVMDDYILPLGIPAYTGAMIGHLPKQFIVPMGAKVQMDASEGTFTLLESVFAP</sequence>
<keyword evidence="5" id="KW-0720">Serine protease</keyword>
<feature type="transmembrane region" description="Helical" evidence="6">
    <location>
        <begin position="47"/>
        <end position="64"/>
    </location>
</feature>
<dbReference type="SUPFAM" id="SSF56601">
    <property type="entry name" value="beta-lactamase/transpeptidase-like"/>
    <property type="match status" value="1"/>
</dbReference>
<dbReference type="PANTHER" id="PTHR30237:SF2">
    <property type="entry name" value="MUREIN TETRAPEPTIDE CARBOXYPEPTIDASE"/>
    <property type="match status" value="1"/>
</dbReference>
<evidence type="ECO:0000256" key="1">
    <source>
        <dbReference type="ARBA" id="ARBA00010233"/>
    </source>
</evidence>
<dbReference type="Gene3D" id="3.40.710.10">
    <property type="entry name" value="DD-peptidase/beta-lactamase superfamily"/>
    <property type="match status" value="1"/>
</dbReference>
<dbReference type="GO" id="GO:0004185">
    <property type="term" value="F:serine-type carboxypeptidase activity"/>
    <property type="evidence" value="ECO:0007669"/>
    <property type="project" value="InterPro"/>
</dbReference>
<dbReference type="InterPro" id="IPR006696">
    <property type="entry name" value="DUF423"/>
</dbReference>
<evidence type="ECO:0000256" key="5">
    <source>
        <dbReference type="ARBA" id="ARBA00022825"/>
    </source>
</evidence>
<evidence type="ECO:0000313" key="9">
    <source>
        <dbReference type="EMBL" id="KAI9549530.1"/>
    </source>
</evidence>
<keyword evidence="6" id="KW-1133">Transmembrane helix</keyword>
<feature type="domain" description="LD-carboxypeptidase N-terminal" evidence="7">
    <location>
        <begin position="450"/>
        <end position="567"/>
    </location>
</feature>
<dbReference type="Gene3D" id="3.40.50.10740">
    <property type="entry name" value="Class I glutamine amidotransferase-like"/>
    <property type="match status" value="1"/>
</dbReference>
<feature type="transmembrane region" description="Helical" evidence="6">
    <location>
        <begin position="71"/>
        <end position="99"/>
    </location>
</feature>
<evidence type="ECO:0000256" key="4">
    <source>
        <dbReference type="ARBA" id="ARBA00022801"/>
    </source>
</evidence>
<dbReference type="Proteomes" id="UP000820818">
    <property type="component" value="Unassembled WGS sequence"/>
</dbReference>
<protein>
    <submittedName>
        <fullName evidence="9">Muramoyltetrapeptide carboxypeptidase</fullName>
    </submittedName>
</protein>
<accession>A0AAD5KU07</accession>
<keyword evidence="2 9" id="KW-0121">Carboxypeptidase</keyword>
<dbReference type="InterPro" id="IPR040921">
    <property type="entry name" value="Peptidase_S66C"/>
</dbReference>
<dbReference type="InterPro" id="IPR029062">
    <property type="entry name" value="Class_I_gatase-like"/>
</dbReference>
<reference evidence="9" key="1">
    <citation type="submission" date="2022-05" db="EMBL/GenBank/DDBJ databases">
        <title>A multi-omics perspective on studying reproductive biology in Daphnia sinensis.</title>
        <authorList>
            <person name="Jia J."/>
        </authorList>
    </citation>
    <scope>NUCLEOTIDE SEQUENCE</scope>
    <source>
        <strain evidence="9">WSL</strain>
    </source>
</reference>
<organism evidence="9 10">
    <name type="scientific">Daphnia sinensis</name>
    <dbReference type="NCBI Taxonomy" id="1820382"/>
    <lineage>
        <taxon>Eukaryota</taxon>
        <taxon>Metazoa</taxon>
        <taxon>Ecdysozoa</taxon>
        <taxon>Arthropoda</taxon>
        <taxon>Crustacea</taxon>
        <taxon>Branchiopoda</taxon>
        <taxon>Diplostraca</taxon>
        <taxon>Cladocera</taxon>
        <taxon>Anomopoda</taxon>
        <taxon>Daphniidae</taxon>
        <taxon>Daphnia</taxon>
        <taxon>Daphnia similis group</taxon>
    </lineage>
</organism>
<dbReference type="GO" id="GO:0006508">
    <property type="term" value="P:proteolysis"/>
    <property type="evidence" value="ECO:0007669"/>
    <property type="project" value="UniProtKB-KW"/>
</dbReference>
<keyword evidence="10" id="KW-1185">Reference proteome</keyword>
<evidence type="ECO:0000259" key="8">
    <source>
        <dbReference type="Pfam" id="PF17676"/>
    </source>
</evidence>
<evidence type="ECO:0000256" key="6">
    <source>
        <dbReference type="SAM" id="Phobius"/>
    </source>
</evidence>
<dbReference type="SUPFAM" id="SSF141986">
    <property type="entry name" value="LD-carboxypeptidase A C-terminal domain-like"/>
    <property type="match status" value="1"/>
</dbReference>
<evidence type="ECO:0000256" key="3">
    <source>
        <dbReference type="ARBA" id="ARBA00022670"/>
    </source>
</evidence>
<feature type="domain" description="LD-carboxypeptidase C-terminal" evidence="8">
    <location>
        <begin position="620"/>
        <end position="736"/>
    </location>
</feature>
<dbReference type="AlphaFoldDB" id="A0AAD5KU07"/>
<dbReference type="PANTHER" id="PTHR30237">
    <property type="entry name" value="MURAMOYLTETRAPEPTIDE CARBOXYPEPTIDASE"/>
    <property type="match status" value="1"/>
</dbReference>
<dbReference type="InterPro" id="IPR012338">
    <property type="entry name" value="Beta-lactam/transpept-like"/>
</dbReference>
<keyword evidence="6" id="KW-0472">Membrane</keyword>
<dbReference type="SUPFAM" id="SSF52317">
    <property type="entry name" value="Class I glutamine amidotransferase-like"/>
    <property type="match status" value="1"/>
</dbReference>
<evidence type="ECO:0000259" key="7">
    <source>
        <dbReference type="Pfam" id="PF02016"/>
    </source>
</evidence>
<evidence type="ECO:0000256" key="2">
    <source>
        <dbReference type="ARBA" id="ARBA00022645"/>
    </source>
</evidence>
<dbReference type="Pfam" id="PF04241">
    <property type="entry name" value="DUF423"/>
    <property type="match status" value="1"/>
</dbReference>
<comment type="caution">
    <text evidence="9">The sequence shown here is derived from an EMBL/GenBank/DDBJ whole genome shotgun (WGS) entry which is preliminary data.</text>
</comment>
<dbReference type="InterPro" id="IPR027461">
    <property type="entry name" value="Carboxypeptidase_A_C_sf"/>
</dbReference>
<keyword evidence="4" id="KW-0378">Hydrolase</keyword>
<dbReference type="Pfam" id="PF02113">
    <property type="entry name" value="Peptidase_S13"/>
    <property type="match status" value="1"/>
</dbReference>
<proteinExistence type="inferred from homology"/>
<dbReference type="Gene3D" id="3.50.30.60">
    <property type="entry name" value="LD-carboxypeptidase A C-terminal domain-like"/>
    <property type="match status" value="1"/>
</dbReference>
<dbReference type="EMBL" id="WJBH02000295">
    <property type="protein sequence ID" value="KAI9549530.1"/>
    <property type="molecule type" value="Genomic_DNA"/>
</dbReference>
<dbReference type="InterPro" id="IPR000667">
    <property type="entry name" value="Peptidase_S13"/>
</dbReference>
<keyword evidence="6" id="KW-0812">Transmembrane</keyword>